<dbReference type="GO" id="GO:0046653">
    <property type="term" value="P:tetrahydrofolate metabolic process"/>
    <property type="evidence" value="ECO:0007669"/>
    <property type="project" value="TreeGrafter"/>
</dbReference>
<dbReference type="GO" id="GO:0005739">
    <property type="term" value="C:mitochondrion"/>
    <property type="evidence" value="ECO:0007669"/>
    <property type="project" value="TreeGrafter"/>
</dbReference>
<proteinExistence type="predicted"/>
<feature type="domain" description="Serine hydroxymethyltransferase-like" evidence="4">
    <location>
        <begin position="26"/>
        <end position="109"/>
    </location>
</feature>
<evidence type="ECO:0000256" key="3">
    <source>
        <dbReference type="ARBA" id="ARBA00022898"/>
    </source>
</evidence>
<keyword evidence="3" id="KW-0663">Pyridoxal phosphate</keyword>
<sequence>IFEDLSGQDAGYEWCCSHGLSGSCCLRSLRGPRGGMIFFRKDPVLGVDLESAINNAVFPGLQGGPHHHTIGGLAVCLKHAQSSEFKVYQNKVIANCRALAIQLVELGYQARVEKILDMASVTLNKNSVPGDKSALVSGGIRIGSPAMTTRGFTEREFAAVANFIHEGVKITFDAKPLVPGPKLQEFLKFVTTFDFPLIDRVSDLRSSVKALTTQFPIPGL</sequence>
<dbReference type="Gene3D" id="3.40.640.10">
    <property type="entry name" value="Type I PLP-dependent aspartate aminotransferase-like (Major domain)"/>
    <property type="match status" value="1"/>
</dbReference>
<protein>
    <recommendedName>
        <fullName evidence="4">Serine hydroxymethyltransferase-like domain-containing protein</fullName>
    </recommendedName>
</protein>
<dbReference type="InterPro" id="IPR049943">
    <property type="entry name" value="Ser_HO-MeTrfase-like"/>
</dbReference>
<dbReference type="InterPro" id="IPR039429">
    <property type="entry name" value="SHMT-like_dom"/>
</dbReference>
<dbReference type="InterPro" id="IPR015422">
    <property type="entry name" value="PyrdxlP-dep_Trfase_small"/>
</dbReference>
<dbReference type="GO" id="GO:0030170">
    <property type="term" value="F:pyridoxal phosphate binding"/>
    <property type="evidence" value="ECO:0007669"/>
    <property type="project" value="TreeGrafter"/>
</dbReference>
<comment type="cofactor">
    <cofactor evidence="2">
        <name>pyridoxal 5'-phosphate</name>
        <dbReference type="ChEBI" id="CHEBI:597326"/>
    </cofactor>
</comment>
<dbReference type="InterPro" id="IPR015421">
    <property type="entry name" value="PyrdxlP-dep_Trfase_major"/>
</dbReference>
<organism evidence="5">
    <name type="scientific">Cucumis melo</name>
    <name type="common">Muskmelon</name>
    <dbReference type="NCBI Taxonomy" id="3656"/>
    <lineage>
        <taxon>Eukaryota</taxon>
        <taxon>Viridiplantae</taxon>
        <taxon>Streptophyta</taxon>
        <taxon>Embryophyta</taxon>
        <taxon>Tracheophyta</taxon>
        <taxon>Spermatophyta</taxon>
        <taxon>Magnoliopsida</taxon>
        <taxon>eudicotyledons</taxon>
        <taxon>Gunneridae</taxon>
        <taxon>Pentapetalae</taxon>
        <taxon>rosids</taxon>
        <taxon>fabids</taxon>
        <taxon>Cucurbitales</taxon>
        <taxon>Cucurbitaceae</taxon>
        <taxon>Benincaseae</taxon>
        <taxon>Cucumis</taxon>
    </lineage>
</organism>
<name>A0A9I9DBH4_CUCME</name>
<accession>A0A9I9DBH4</accession>
<evidence type="ECO:0000259" key="4">
    <source>
        <dbReference type="Pfam" id="PF00464"/>
    </source>
</evidence>
<dbReference type="Gramene" id="MELO3C016197.2.1">
    <property type="protein sequence ID" value="MELO3C016197.2.1"/>
    <property type="gene ID" value="MELO3C016197.2"/>
</dbReference>
<dbReference type="PANTHER" id="PTHR11680:SF63">
    <property type="entry name" value="SERINE HYDROXYMETHYLTRANSFERASE 3, CHLOROPLASTIC"/>
    <property type="match status" value="1"/>
</dbReference>
<comment type="catalytic activity">
    <reaction evidence="1">
        <text>(6R)-5,10-methylene-5,6,7,8-tetrahydrofolate + glycine + H2O = (6S)-5,6,7,8-tetrahydrofolate + L-serine</text>
        <dbReference type="Rhea" id="RHEA:15481"/>
        <dbReference type="ChEBI" id="CHEBI:15377"/>
        <dbReference type="ChEBI" id="CHEBI:15636"/>
        <dbReference type="ChEBI" id="CHEBI:33384"/>
        <dbReference type="ChEBI" id="CHEBI:57305"/>
        <dbReference type="ChEBI" id="CHEBI:57453"/>
        <dbReference type="EC" id="2.1.2.1"/>
    </reaction>
</comment>
<dbReference type="SUPFAM" id="SSF53383">
    <property type="entry name" value="PLP-dependent transferases"/>
    <property type="match status" value="1"/>
</dbReference>
<evidence type="ECO:0000256" key="1">
    <source>
        <dbReference type="ARBA" id="ARBA00001528"/>
    </source>
</evidence>
<dbReference type="EnsemblPlants" id="MELO3C016197.2.1">
    <property type="protein sequence ID" value="MELO3C016197.2.1"/>
    <property type="gene ID" value="MELO3C016197.2"/>
</dbReference>
<dbReference type="PANTHER" id="PTHR11680">
    <property type="entry name" value="SERINE HYDROXYMETHYLTRANSFERASE"/>
    <property type="match status" value="1"/>
</dbReference>
<evidence type="ECO:0000256" key="2">
    <source>
        <dbReference type="ARBA" id="ARBA00001933"/>
    </source>
</evidence>
<dbReference type="AlphaFoldDB" id="A0A9I9DBH4"/>
<dbReference type="Gene3D" id="3.90.1150.10">
    <property type="entry name" value="Aspartate Aminotransferase, domain 1"/>
    <property type="match status" value="2"/>
</dbReference>
<evidence type="ECO:0000313" key="5">
    <source>
        <dbReference type="EnsemblPlants" id="MELO3C016197.2.1"/>
    </source>
</evidence>
<reference evidence="5" key="1">
    <citation type="submission" date="2023-03" db="UniProtKB">
        <authorList>
            <consortium name="EnsemblPlants"/>
        </authorList>
    </citation>
    <scope>IDENTIFICATION</scope>
</reference>
<feature type="domain" description="Serine hydroxymethyltransferase-like" evidence="4">
    <location>
        <begin position="110"/>
        <end position="164"/>
    </location>
</feature>
<dbReference type="InterPro" id="IPR015424">
    <property type="entry name" value="PyrdxlP-dep_Trfase"/>
</dbReference>
<dbReference type="Pfam" id="PF00464">
    <property type="entry name" value="SHMT"/>
    <property type="match status" value="2"/>
</dbReference>
<dbReference type="GO" id="GO:0004372">
    <property type="term" value="F:glycine hydroxymethyltransferase activity"/>
    <property type="evidence" value="ECO:0007669"/>
    <property type="project" value="UniProtKB-EC"/>
</dbReference>
<dbReference type="GO" id="GO:0019264">
    <property type="term" value="P:glycine biosynthetic process from serine"/>
    <property type="evidence" value="ECO:0007669"/>
    <property type="project" value="TreeGrafter"/>
</dbReference>